<dbReference type="AlphaFoldDB" id="A0A2P2PI60"/>
<proteinExistence type="predicted"/>
<sequence>MEKKSETIILRAGIVF</sequence>
<accession>A0A2P2PI60</accession>
<protein>
    <submittedName>
        <fullName evidence="1">Uncharacterized protein</fullName>
    </submittedName>
</protein>
<evidence type="ECO:0000313" key="1">
    <source>
        <dbReference type="EMBL" id="MBX54321.1"/>
    </source>
</evidence>
<organism evidence="1">
    <name type="scientific">Rhizophora mucronata</name>
    <name type="common">Asiatic mangrove</name>
    <dbReference type="NCBI Taxonomy" id="61149"/>
    <lineage>
        <taxon>Eukaryota</taxon>
        <taxon>Viridiplantae</taxon>
        <taxon>Streptophyta</taxon>
        <taxon>Embryophyta</taxon>
        <taxon>Tracheophyta</taxon>
        <taxon>Spermatophyta</taxon>
        <taxon>Magnoliopsida</taxon>
        <taxon>eudicotyledons</taxon>
        <taxon>Gunneridae</taxon>
        <taxon>Pentapetalae</taxon>
        <taxon>rosids</taxon>
        <taxon>fabids</taxon>
        <taxon>Malpighiales</taxon>
        <taxon>Rhizophoraceae</taxon>
        <taxon>Rhizophora</taxon>
    </lineage>
</organism>
<reference evidence="1" key="1">
    <citation type="submission" date="2018-02" db="EMBL/GenBank/DDBJ databases">
        <title>Rhizophora mucronata_Transcriptome.</title>
        <authorList>
            <person name="Meera S.P."/>
            <person name="Sreeshan A."/>
            <person name="Augustine A."/>
        </authorList>
    </citation>
    <scope>NUCLEOTIDE SEQUENCE</scope>
    <source>
        <tissue evidence="1">Leaf</tissue>
    </source>
</reference>
<dbReference type="EMBL" id="GGEC01073837">
    <property type="protein sequence ID" value="MBX54321.1"/>
    <property type="molecule type" value="Transcribed_RNA"/>
</dbReference>
<name>A0A2P2PI60_RHIMU</name>